<sequence length="177" mass="20131">MPGKNDYVHYGAYGVCRVEDLRSMRFGPGEPLREYYVLRSVDQHGADIYVPADNPALTARMRPVLSREEIDRLLAGCREEQLPWTEDRKQRLDTFRDILRRGDERELLLLARCLYQKSRETAKGLSSTDAQILKKAESMIAQAFSFSLHIGTQQVGGYIRRKLGLTAESSAPARQQG</sequence>
<dbReference type="Gene3D" id="1.20.58.1290">
    <property type="entry name" value="CarD-like, C-terminal domain"/>
    <property type="match status" value="1"/>
</dbReference>
<dbReference type="Gene3D" id="2.40.10.170">
    <property type="match status" value="1"/>
</dbReference>
<evidence type="ECO:0000259" key="1">
    <source>
        <dbReference type="SMART" id="SM01058"/>
    </source>
</evidence>
<dbReference type="EMBL" id="DWZJ01000010">
    <property type="protein sequence ID" value="HJB12350.1"/>
    <property type="molecule type" value="Genomic_DNA"/>
</dbReference>
<proteinExistence type="predicted"/>
<dbReference type="InterPro" id="IPR003711">
    <property type="entry name" value="CarD-like/TRCF_RID"/>
</dbReference>
<dbReference type="AlphaFoldDB" id="A0A9D2RQI7"/>
<dbReference type="PANTHER" id="PTHR38447:SF1">
    <property type="entry name" value="RNA POLYMERASE-BINDING TRANSCRIPTION FACTOR CARD"/>
    <property type="match status" value="1"/>
</dbReference>
<evidence type="ECO:0000313" key="3">
    <source>
        <dbReference type="Proteomes" id="UP000823824"/>
    </source>
</evidence>
<reference evidence="2" key="1">
    <citation type="journal article" date="2021" name="PeerJ">
        <title>Extensive microbial diversity within the chicken gut microbiome revealed by metagenomics and culture.</title>
        <authorList>
            <person name="Gilroy R."/>
            <person name="Ravi A."/>
            <person name="Getino M."/>
            <person name="Pursley I."/>
            <person name="Horton D.L."/>
            <person name="Alikhan N.F."/>
            <person name="Baker D."/>
            <person name="Gharbi K."/>
            <person name="Hall N."/>
            <person name="Watson M."/>
            <person name="Adriaenssens E.M."/>
            <person name="Foster-Nyarko E."/>
            <person name="Jarju S."/>
            <person name="Secka A."/>
            <person name="Antonio M."/>
            <person name="Oren A."/>
            <person name="Chaudhuri R.R."/>
            <person name="La Ragione R."/>
            <person name="Hildebrand F."/>
            <person name="Pallen M.J."/>
        </authorList>
    </citation>
    <scope>NUCLEOTIDE SEQUENCE</scope>
    <source>
        <strain evidence="2">ChiBcec18-1249</strain>
    </source>
</reference>
<dbReference type="SMART" id="SM01058">
    <property type="entry name" value="CarD_TRCF"/>
    <property type="match status" value="1"/>
</dbReference>
<dbReference type="InterPro" id="IPR052531">
    <property type="entry name" value="CarD-like_regulator"/>
</dbReference>
<dbReference type="Proteomes" id="UP000823824">
    <property type="component" value="Unassembled WGS sequence"/>
</dbReference>
<gene>
    <name evidence="2" type="ORF">H9787_01400</name>
</gene>
<name>A0A9D2RQI7_9FIRM</name>
<accession>A0A9D2RQI7</accession>
<protein>
    <recommendedName>
        <fullName evidence="1">CarD-like/TRCF RNAP-interacting domain-containing protein</fullName>
    </recommendedName>
</protein>
<dbReference type="InterPro" id="IPR036101">
    <property type="entry name" value="CarD-like/TRCF_RID_sf"/>
</dbReference>
<dbReference type="SUPFAM" id="SSF141259">
    <property type="entry name" value="CarD-like"/>
    <property type="match status" value="1"/>
</dbReference>
<dbReference type="Pfam" id="PF02559">
    <property type="entry name" value="CarD_TRCF_RID"/>
    <property type="match status" value="1"/>
</dbReference>
<dbReference type="PANTHER" id="PTHR38447">
    <property type="entry name" value="TRANSCRIPTION FACTOR YDEB-RELATED"/>
    <property type="match status" value="1"/>
</dbReference>
<feature type="domain" description="CarD-like/TRCF RNAP-interacting" evidence="1">
    <location>
        <begin position="1"/>
        <end position="115"/>
    </location>
</feature>
<organism evidence="2 3">
    <name type="scientific">Candidatus Oscillibacter excrementigallinarum</name>
    <dbReference type="NCBI Taxonomy" id="2838716"/>
    <lineage>
        <taxon>Bacteria</taxon>
        <taxon>Bacillati</taxon>
        <taxon>Bacillota</taxon>
        <taxon>Clostridia</taxon>
        <taxon>Eubacteriales</taxon>
        <taxon>Oscillospiraceae</taxon>
        <taxon>Oscillibacter</taxon>
    </lineage>
</organism>
<evidence type="ECO:0000313" key="2">
    <source>
        <dbReference type="EMBL" id="HJB12350.1"/>
    </source>
</evidence>
<dbReference type="GO" id="GO:0009303">
    <property type="term" value="P:rRNA transcription"/>
    <property type="evidence" value="ECO:0007669"/>
    <property type="project" value="TreeGrafter"/>
</dbReference>
<reference evidence="2" key="2">
    <citation type="submission" date="2021-04" db="EMBL/GenBank/DDBJ databases">
        <authorList>
            <person name="Gilroy R."/>
        </authorList>
    </citation>
    <scope>NUCLEOTIDE SEQUENCE</scope>
    <source>
        <strain evidence="2">ChiBcec18-1249</strain>
    </source>
</reference>
<dbReference type="InterPro" id="IPR042215">
    <property type="entry name" value="CarD-like_C"/>
</dbReference>
<comment type="caution">
    <text evidence="2">The sequence shown here is derived from an EMBL/GenBank/DDBJ whole genome shotgun (WGS) entry which is preliminary data.</text>
</comment>